<accession>A0A1S2LU00</accession>
<dbReference type="AlphaFoldDB" id="A0A1S2LU00"/>
<evidence type="ECO:0000313" key="1">
    <source>
        <dbReference type="EMBL" id="OIJ15147.1"/>
    </source>
</evidence>
<dbReference type="RefSeq" id="WP_071312251.1">
    <property type="nucleotide sequence ID" value="NZ_MLQQ01000002.1"/>
</dbReference>
<keyword evidence="2" id="KW-1185">Reference proteome</keyword>
<comment type="caution">
    <text evidence="1">The sequence shown here is derived from an EMBL/GenBank/DDBJ whole genome shotgun (WGS) entry which is preliminary data.</text>
</comment>
<gene>
    <name evidence="1" type="ORF">BKP35_04655</name>
</gene>
<sequence length="65" mass="7652">MFFLLIEFTFLDPEGNIIFNQDVHEGTEYSEIIEEDFPKGIYDLKNSSKNVRGVELVIELYTDFQ</sequence>
<proteinExistence type="predicted"/>
<name>A0A1S2LU00_9BACI</name>
<protein>
    <submittedName>
        <fullName evidence="1">Uncharacterized protein</fullName>
    </submittedName>
</protein>
<dbReference type="EMBL" id="MLQQ01000002">
    <property type="protein sequence ID" value="OIJ15147.1"/>
    <property type="molecule type" value="Genomic_DNA"/>
</dbReference>
<organism evidence="1 2">
    <name type="scientific">Anaerobacillus arseniciselenatis</name>
    <dbReference type="NCBI Taxonomy" id="85682"/>
    <lineage>
        <taxon>Bacteria</taxon>
        <taxon>Bacillati</taxon>
        <taxon>Bacillota</taxon>
        <taxon>Bacilli</taxon>
        <taxon>Bacillales</taxon>
        <taxon>Bacillaceae</taxon>
        <taxon>Anaerobacillus</taxon>
    </lineage>
</organism>
<reference evidence="1 2" key="1">
    <citation type="submission" date="2016-10" db="EMBL/GenBank/DDBJ databases">
        <title>Draft genome sequences of four alkaliphilic bacteria belonging to the Anaerobacillus genus.</title>
        <authorList>
            <person name="Bassil N.M."/>
            <person name="Lloyd J.R."/>
        </authorList>
    </citation>
    <scope>NUCLEOTIDE SEQUENCE [LARGE SCALE GENOMIC DNA]</scope>
    <source>
        <strain evidence="1 2">DSM 15340</strain>
    </source>
</reference>
<evidence type="ECO:0000313" key="2">
    <source>
        <dbReference type="Proteomes" id="UP000180098"/>
    </source>
</evidence>
<dbReference type="Proteomes" id="UP000180098">
    <property type="component" value="Unassembled WGS sequence"/>
</dbReference>